<comment type="catalytic activity">
    <reaction evidence="1">
        <text>[protein]-peptidylproline (omega=180) = [protein]-peptidylproline (omega=0)</text>
        <dbReference type="Rhea" id="RHEA:16237"/>
        <dbReference type="Rhea" id="RHEA-COMP:10747"/>
        <dbReference type="Rhea" id="RHEA-COMP:10748"/>
        <dbReference type="ChEBI" id="CHEBI:83833"/>
        <dbReference type="ChEBI" id="CHEBI:83834"/>
        <dbReference type="EC" id="5.2.1.8"/>
    </reaction>
</comment>
<dbReference type="PROSITE" id="PS50072">
    <property type="entry name" value="CSA_PPIASE_2"/>
    <property type="match status" value="1"/>
</dbReference>
<dbReference type="PANTHER" id="PTHR11071:SF565">
    <property type="entry name" value="MOCA-CYP, ISOFORM A"/>
    <property type="match status" value="1"/>
</dbReference>
<evidence type="ECO:0000256" key="3">
    <source>
        <dbReference type="ARBA" id="ARBA00023110"/>
    </source>
</evidence>
<feature type="compositionally biased region" description="Acidic residues" evidence="5">
    <location>
        <begin position="199"/>
        <end position="209"/>
    </location>
</feature>
<evidence type="ECO:0000256" key="1">
    <source>
        <dbReference type="ARBA" id="ARBA00000971"/>
    </source>
</evidence>
<feature type="region of interest" description="Disordered" evidence="5">
    <location>
        <begin position="395"/>
        <end position="449"/>
    </location>
</feature>
<evidence type="ECO:0000256" key="2">
    <source>
        <dbReference type="ARBA" id="ARBA00013194"/>
    </source>
</evidence>
<proteinExistence type="predicted"/>
<feature type="compositionally biased region" description="Basic and acidic residues" evidence="5">
    <location>
        <begin position="568"/>
        <end position="589"/>
    </location>
</feature>
<dbReference type="Pfam" id="PF00160">
    <property type="entry name" value="Pro_isomerase"/>
    <property type="match status" value="1"/>
</dbReference>
<feature type="compositionally biased region" description="Basic residues" evidence="5">
    <location>
        <begin position="213"/>
        <end position="227"/>
    </location>
</feature>
<feature type="compositionally biased region" description="Low complexity" evidence="5">
    <location>
        <begin position="705"/>
        <end position="721"/>
    </location>
</feature>
<evidence type="ECO:0000259" key="6">
    <source>
        <dbReference type="PROSITE" id="PS50072"/>
    </source>
</evidence>
<evidence type="ECO:0000256" key="5">
    <source>
        <dbReference type="SAM" id="MobiDB-lite"/>
    </source>
</evidence>
<feature type="region of interest" description="Disordered" evidence="5">
    <location>
        <begin position="615"/>
        <end position="640"/>
    </location>
</feature>
<dbReference type="CDD" id="cd01926">
    <property type="entry name" value="cyclophilin_ABH_like"/>
    <property type="match status" value="1"/>
</dbReference>
<name>A0A1L8DUC3_9DIPT</name>
<feature type="compositionally biased region" description="Basic and acidic residues" evidence="5">
    <location>
        <begin position="467"/>
        <end position="488"/>
    </location>
</feature>
<dbReference type="SUPFAM" id="SSF50891">
    <property type="entry name" value="Cyclophilin-like"/>
    <property type="match status" value="1"/>
</dbReference>
<accession>A0A1L8DUC3</accession>
<feature type="compositionally biased region" description="Basic and acidic residues" evidence="5">
    <location>
        <begin position="404"/>
        <end position="421"/>
    </location>
</feature>
<protein>
    <recommendedName>
        <fullName evidence="2">peptidylprolyl isomerase</fullName>
        <ecNumber evidence="2">5.2.1.8</ecNumber>
    </recommendedName>
</protein>
<feature type="compositionally biased region" description="Basic residues" evidence="5">
    <location>
        <begin position="546"/>
        <end position="567"/>
    </location>
</feature>
<dbReference type="GO" id="GO:0003755">
    <property type="term" value="F:peptidyl-prolyl cis-trans isomerase activity"/>
    <property type="evidence" value="ECO:0007669"/>
    <property type="project" value="UniProtKB-KW"/>
</dbReference>
<feature type="domain" description="PPIase cyclophilin-type" evidence="6">
    <location>
        <begin position="15"/>
        <end position="180"/>
    </location>
</feature>
<dbReference type="GO" id="GO:0005739">
    <property type="term" value="C:mitochondrion"/>
    <property type="evidence" value="ECO:0007669"/>
    <property type="project" value="TreeGrafter"/>
</dbReference>
<dbReference type="InterPro" id="IPR029000">
    <property type="entry name" value="Cyclophilin-like_dom_sf"/>
</dbReference>
<dbReference type="PRINTS" id="PR00153">
    <property type="entry name" value="CSAPPISMRASE"/>
</dbReference>
<feature type="compositionally biased region" description="Acidic residues" evidence="5">
    <location>
        <begin position="233"/>
        <end position="243"/>
    </location>
</feature>
<organism evidence="7">
    <name type="scientific">Nyssomyia neivai</name>
    <dbReference type="NCBI Taxonomy" id="330878"/>
    <lineage>
        <taxon>Eukaryota</taxon>
        <taxon>Metazoa</taxon>
        <taxon>Ecdysozoa</taxon>
        <taxon>Arthropoda</taxon>
        <taxon>Hexapoda</taxon>
        <taxon>Insecta</taxon>
        <taxon>Pterygota</taxon>
        <taxon>Neoptera</taxon>
        <taxon>Endopterygota</taxon>
        <taxon>Diptera</taxon>
        <taxon>Nematocera</taxon>
        <taxon>Psychodoidea</taxon>
        <taxon>Psychodidae</taxon>
        <taxon>Nyssomyia</taxon>
    </lineage>
</organism>
<feature type="compositionally biased region" description="Basic and acidic residues" evidence="5">
    <location>
        <begin position="513"/>
        <end position="526"/>
    </location>
</feature>
<dbReference type="FunFam" id="2.40.100.10:FF:000005">
    <property type="entry name" value="Peptidyl-prolyl cis-trans isomerase G"/>
    <property type="match status" value="1"/>
</dbReference>
<feature type="compositionally biased region" description="Basic and acidic residues" evidence="5">
    <location>
        <begin position="352"/>
        <end position="367"/>
    </location>
</feature>
<dbReference type="Gene3D" id="2.40.100.10">
    <property type="entry name" value="Cyclophilin-like"/>
    <property type="match status" value="1"/>
</dbReference>
<dbReference type="PANTHER" id="PTHR11071">
    <property type="entry name" value="PEPTIDYL-PROLYL CIS-TRANS ISOMERASE"/>
    <property type="match status" value="1"/>
</dbReference>
<dbReference type="PROSITE" id="PS00170">
    <property type="entry name" value="CSA_PPIASE_1"/>
    <property type="match status" value="1"/>
</dbReference>
<dbReference type="EMBL" id="GFDF01004032">
    <property type="protein sequence ID" value="JAV10052.1"/>
    <property type="molecule type" value="Transcribed_RNA"/>
</dbReference>
<evidence type="ECO:0000256" key="4">
    <source>
        <dbReference type="ARBA" id="ARBA00023235"/>
    </source>
</evidence>
<feature type="compositionally biased region" description="Basic residues" evidence="5">
    <location>
        <begin position="677"/>
        <end position="704"/>
    </location>
</feature>
<keyword evidence="3" id="KW-0697">Rotamase</keyword>
<sequence>MTVTADEKAARTRCFFDITFGGISAGRIIFELFDDVTPKTAENFRALCTGEKGLGKTSQKPLHYAGVIFHRVVKDFMIQAGDFSNKNGTGGESIYGGTFEDENFILKHDKPFLLSMANRGKNTNGSQFFITTQPAPHLDNVHVVFGQVVSGQDLVTQMEQLPVDRNSRPLQDAMIQNCGELVRQVKAKKAKKKKVSSESEGEVESSDDDAPSKTKKKKHEKKKKEKKSKREESAEEGELDEGENPLFPLTKIDPKEIPDVSNKFLMRAASSSKNDDRTDEDEDEKDDDKKKRHNDRGQRNFGWSKKRVPLSRSGRAIKGRGVFRYRTPSRSRTRSRSQTPPHWKQAQKRTIKLSDFEKIEEEKKHREVEIRRREVERRKRHEEIARDAKKSFYELQQVSSYGKGGERNDNSSHIPDDEPKTGMDLNALDYEHHGSDVDEQQEALKASNKSEVMAMALGVEVKVPQKTFEEKNQRDHGEHLKGKYDRSPERKRRRSRSPARGRDNRRSRSPRQKRVDDRKSRRDNSRQDYSSKYGYRRRASSDRSRSRDRRRRSRSSSSRRHRQHSRSPRKETPKVPEEKPKVLTNEEKAKLHKEKMLKRAEALLLLKDHMKKEIEEQEKRQAERERERQRALERQETNEELARLEKIKQETLQKLQAHDDELVKKVLDGVVSSVKASKLRKSRSPTSDRKRHKKHSKPQKRSQRARSSSTSSTNSKNSFKL</sequence>
<dbReference type="InterPro" id="IPR002130">
    <property type="entry name" value="Cyclophilin-type_PPIase_dom"/>
</dbReference>
<dbReference type="InterPro" id="IPR020892">
    <property type="entry name" value="Cyclophilin-type_PPIase_CS"/>
</dbReference>
<feature type="region of interest" description="Disordered" evidence="5">
    <location>
        <begin position="671"/>
        <end position="721"/>
    </location>
</feature>
<dbReference type="GO" id="GO:0016018">
    <property type="term" value="F:cyclosporin A binding"/>
    <property type="evidence" value="ECO:0007669"/>
    <property type="project" value="TreeGrafter"/>
</dbReference>
<feature type="compositionally biased region" description="Acidic residues" evidence="5">
    <location>
        <begin position="277"/>
        <end position="286"/>
    </location>
</feature>
<feature type="compositionally biased region" description="Basic residues" evidence="5">
    <location>
        <begin position="304"/>
        <end position="335"/>
    </location>
</feature>
<dbReference type="AlphaFoldDB" id="A0A1L8DUC3"/>
<dbReference type="GO" id="GO:0006457">
    <property type="term" value="P:protein folding"/>
    <property type="evidence" value="ECO:0007669"/>
    <property type="project" value="InterPro"/>
</dbReference>
<evidence type="ECO:0000313" key="7">
    <source>
        <dbReference type="EMBL" id="JAV10052.1"/>
    </source>
</evidence>
<dbReference type="EC" id="5.2.1.8" evidence="2"/>
<keyword evidence="4" id="KW-0413">Isomerase</keyword>
<reference evidence="7" key="1">
    <citation type="submission" date="2016-12" db="EMBL/GenBank/DDBJ databases">
        <title>An insight into the sialome and mialome of the sand fly, Nyssomyia neivai.</title>
        <authorList>
            <person name="Sebastian V."/>
            <person name="Goulart T.M."/>
            <person name="Oliveira W."/>
            <person name="Calvo E."/>
            <person name="Oliveira L.F."/>
            <person name="Pinto M.C."/>
            <person name="Rosselino A.M."/>
            <person name="Ribeiro J.M."/>
        </authorList>
    </citation>
    <scope>NUCLEOTIDE SEQUENCE</scope>
</reference>
<feature type="region of interest" description="Disordered" evidence="5">
    <location>
        <begin position="461"/>
        <end position="594"/>
    </location>
</feature>
<feature type="compositionally biased region" description="Basic residues" evidence="5">
    <location>
        <begin position="489"/>
        <end position="499"/>
    </location>
</feature>
<feature type="region of interest" description="Disordered" evidence="5">
    <location>
        <begin position="186"/>
        <end position="367"/>
    </location>
</feature>